<protein>
    <submittedName>
        <fullName evidence="10">Acyl-CoA dehydrogenase</fullName>
    </submittedName>
</protein>
<keyword evidence="3 6" id="KW-0285">Flavoprotein</keyword>
<sequence>MGPRPSRQHRREPPVNYSPTYGWTEEQLALKHSAMEFTKREVTPNIDQWEKDGEIPREFQKTLAAAGLLGVGVPEEFGGDGGTLMDICALQEGFMEAGWSGGLMASAFTHGIAIPHIIQNGSKELIDTWVRPVLAGDLIGSLGVTEPGTGSDVAGLTTRAVRDGDEWVINGSKMFITSSVRGDFVTTACRTSDNGAHGLSLIVVPKGTPGFTVSRKLDKMGWLASDTGELTYDNVRVPLTNLVGEENHAFYYIANNFVTERIWLALMGYGHALRCLNLAAKYCQDRDTFGKPLVANQVVRAKLVEMRRQVEIARSYTLEIARRYDAGETVIAEACMAKQTAVDTSVWVADQAVQLHGGMGYMRESEVERHYRDVRLLPIGGGSTEVLTDLAARLLGYAPGAKK</sequence>
<evidence type="ECO:0000259" key="8">
    <source>
        <dbReference type="Pfam" id="PF02770"/>
    </source>
</evidence>
<dbReference type="Proteomes" id="UP000276542">
    <property type="component" value="Unassembled WGS sequence"/>
</dbReference>
<dbReference type="PANTHER" id="PTHR48083:SF28">
    <property type="entry name" value="ACYL-COA DEHYDROGENASE FAMILY PROTEIN (AFU_ORTHOLOGUE AFUA_6G10880)-RELATED"/>
    <property type="match status" value="1"/>
</dbReference>
<dbReference type="Pfam" id="PF02770">
    <property type="entry name" value="Acyl-CoA_dh_M"/>
    <property type="match status" value="1"/>
</dbReference>
<dbReference type="SUPFAM" id="SSF47203">
    <property type="entry name" value="Acyl-CoA dehydrogenase C-terminal domain-like"/>
    <property type="match status" value="1"/>
</dbReference>
<dbReference type="GO" id="GO:0003995">
    <property type="term" value="F:acyl-CoA dehydrogenase activity"/>
    <property type="evidence" value="ECO:0007669"/>
    <property type="project" value="InterPro"/>
</dbReference>
<evidence type="ECO:0000256" key="2">
    <source>
        <dbReference type="ARBA" id="ARBA00009347"/>
    </source>
</evidence>
<dbReference type="InterPro" id="IPR006089">
    <property type="entry name" value="Acyl-CoA_DH_CS"/>
</dbReference>
<dbReference type="InterPro" id="IPR013786">
    <property type="entry name" value="AcylCoA_DH/ox_N"/>
</dbReference>
<proteinExistence type="inferred from homology"/>
<name>A0A3A5H4H0_9ACTN</name>
<dbReference type="Gene3D" id="1.10.540.10">
    <property type="entry name" value="Acyl-CoA dehydrogenase/oxidase, N-terminal domain"/>
    <property type="match status" value="1"/>
</dbReference>
<organism evidence="10 11">
    <name type="scientific">Nocardioides cavernaquae</name>
    <dbReference type="NCBI Taxonomy" id="2321396"/>
    <lineage>
        <taxon>Bacteria</taxon>
        <taxon>Bacillati</taxon>
        <taxon>Actinomycetota</taxon>
        <taxon>Actinomycetes</taxon>
        <taxon>Propionibacteriales</taxon>
        <taxon>Nocardioidaceae</taxon>
        <taxon>Nocardioides</taxon>
    </lineage>
</organism>
<gene>
    <name evidence="10" type="ORF">D4739_04895</name>
</gene>
<dbReference type="GO" id="GO:0033539">
    <property type="term" value="P:fatty acid beta-oxidation using acyl-CoA dehydrogenase"/>
    <property type="evidence" value="ECO:0007669"/>
    <property type="project" value="TreeGrafter"/>
</dbReference>
<dbReference type="GO" id="GO:0005737">
    <property type="term" value="C:cytoplasm"/>
    <property type="evidence" value="ECO:0007669"/>
    <property type="project" value="TreeGrafter"/>
</dbReference>
<dbReference type="Gene3D" id="1.20.140.10">
    <property type="entry name" value="Butyryl-CoA Dehydrogenase, subunit A, domain 3"/>
    <property type="match status" value="1"/>
</dbReference>
<dbReference type="InterPro" id="IPR009075">
    <property type="entry name" value="AcylCo_DH/oxidase_C"/>
</dbReference>
<evidence type="ECO:0000256" key="4">
    <source>
        <dbReference type="ARBA" id="ARBA00022827"/>
    </source>
</evidence>
<dbReference type="EMBL" id="QYRP01000002">
    <property type="protein sequence ID" value="RJS45619.1"/>
    <property type="molecule type" value="Genomic_DNA"/>
</dbReference>
<evidence type="ECO:0000259" key="9">
    <source>
        <dbReference type="Pfam" id="PF02771"/>
    </source>
</evidence>
<feature type="domain" description="Acyl-CoA dehydrogenase/oxidase N-terminal" evidence="9">
    <location>
        <begin position="24"/>
        <end position="137"/>
    </location>
</feature>
<dbReference type="Pfam" id="PF00441">
    <property type="entry name" value="Acyl-CoA_dh_1"/>
    <property type="match status" value="1"/>
</dbReference>
<evidence type="ECO:0000256" key="6">
    <source>
        <dbReference type="RuleBase" id="RU362125"/>
    </source>
</evidence>
<comment type="cofactor">
    <cofactor evidence="1 6">
        <name>FAD</name>
        <dbReference type="ChEBI" id="CHEBI:57692"/>
    </cofactor>
</comment>
<feature type="domain" description="Acyl-CoA dehydrogenase/oxidase C-terminal" evidence="7">
    <location>
        <begin position="250"/>
        <end position="393"/>
    </location>
</feature>
<dbReference type="FunFam" id="2.40.110.10:FF:000002">
    <property type="entry name" value="Acyl-CoA dehydrogenase fadE12"/>
    <property type="match status" value="1"/>
</dbReference>
<reference evidence="11" key="1">
    <citation type="submission" date="2018-09" db="EMBL/GenBank/DDBJ databases">
        <authorList>
            <person name="Zhu H."/>
        </authorList>
    </citation>
    <scope>NUCLEOTIDE SEQUENCE [LARGE SCALE GENOMIC DNA]</scope>
    <source>
        <strain evidence="11">K1W22B-1</strain>
    </source>
</reference>
<dbReference type="PANTHER" id="PTHR48083">
    <property type="entry name" value="MEDIUM-CHAIN SPECIFIC ACYL-COA DEHYDROGENASE, MITOCHONDRIAL-RELATED"/>
    <property type="match status" value="1"/>
</dbReference>
<evidence type="ECO:0000259" key="7">
    <source>
        <dbReference type="Pfam" id="PF00441"/>
    </source>
</evidence>
<accession>A0A3A5H4H0</accession>
<feature type="domain" description="Acyl-CoA oxidase/dehydrogenase middle" evidence="8">
    <location>
        <begin position="142"/>
        <end position="235"/>
    </location>
</feature>
<dbReference type="InterPro" id="IPR037069">
    <property type="entry name" value="AcylCoA_DH/ox_N_sf"/>
</dbReference>
<comment type="caution">
    <text evidence="10">The sequence shown here is derived from an EMBL/GenBank/DDBJ whole genome shotgun (WGS) entry which is preliminary data.</text>
</comment>
<comment type="similarity">
    <text evidence="2 6">Belongs to the acyl-CoA dehydrogenase family.</text>
</comment>
<keyword evidence="5 6" id="KW-0560">Oxidoreductase</keyword>
<keyword evidence="4 6" id="KW-0274">FAD</keyword>
<keyword evidence="11" id="KW-1185">Reference proteome</keyword>
<evidence type="ECO:0000313" key="11">
    <source>
        <dbReference type="Proteomes" id="UP000276542"/>
    </source>
</evidence>
<evidence type="ECO:0000256" key="3">
    <source>
        <dbReference type="ARBA" id="ARBA00022630"/>
    </source>
</evidence>
<dbReference type="InterPro" id="IPR046373">
    <property type="entry name" value="Acyl-CoA_Oxase/DH_mid-dom_sf"/>
</dbReference>
<dbReference type="Pfam" id="PF02771">
    <property type="entry name" value="Acyl-CoA_dh_N"/>
    <property type="match status" value="1"/>
</dbReference>
<dbReference type="OrthoDB" id="142556at2"/>
<dbReference type="FunFam" id="1.20.140.10:FF:000001">
    <property type="entry name" value="Acyl-CoA dehydrogenase"/>
    <property type="match status" value="1"/>
</dbReference>
<dbReference type="AlphaFoldDB" id="A0A3A5H4H0"/>
<dbReference type="InterPro" id="IPR006091">
    <property type="entry name" value="Acyl-CoA_Oxase/DH_mid-dom"/>
</dbReference>
<dbReference type="GO" id="GO:0050660">
    <property type="term" value="F:flavin adenine dinucleotide binding"/>
    <property type="evidence" value="ECO:0007669"/>
    <property type="project" value="InterPro"/>
</dbReference>
<dbReference type="SUPFAM" id="SSF56645">
    <property type="entry name" value="Acyl-CoA dehydrogenase NM domain-like"/>
    <property type="match status" value="1"/>
</dbReference>
<evidence type="ECO:0000256" key="1">
    <source>
        <dbReference type="ARBA" id="ARBA00001974"/>
    </source>
</evidence>
<dbReference type="InterPro" id="IPR036250">
    <property type="entry name" value="AcylCo_DH-like_C"/>
</dbReference>
<dbReference type="PROSITE" id="PS00073">
    <property type="entry name" value="ACYL_COA_DH_2"/>
    <property type="match status" value="1"/>
</dbReference>
<evidence type="ECO:0000313" key="10">
    <source>
        <dbReference type="EMBL" id="RJS45619.1"/>
    </source>
</evidence>
<evidence type="ECO:0000256" key="5">
    <source>
        <dbReference type="ARBA" id="ARBA00023002"/>
    </source>
</evidence>
<dbReference type="InterPro" id="IPR009100">
    <property type="entry name" value="AcylCoA_DH/oxidase_NM_dom_sf"/>
</dbReference>
<dbReference type="InterPro" id="IPR050741">
    <property type="entry name" value="Acyl-CoA_dehydrogenase"/>
</dbReference>
<dbReference type="Gene3D" id="2.40.110.10">
    <property type="entry name" value="Butyryl-CoA Dehydrogenase, subunit A, domain 2"/>
    <property type="match status" value="1"/>
</dbReference>